<accession>A0ACA9L0D1</accession>
<gene>
    <name evidence="1" type="ORF">ACOLOM_LOCUS2839</name>
</gene>
<dbReference type="EMBL" id="CAJVPT010003905">
    <property type="protein sequence ID" value="CAG8501940.1"/>
    <property type="molecule type" value="Genomic_DNA"/>
</dbReference>
<name>A0ACA9L0D1_9GLOM</name>
<reference evidence="1" key="1">
    <citation type="submission" date="2021-06" db="EMBL/GenBank/DDBJ databases">
        <authorList>
            <person name="Kallberg Y."/>
            <person name="Tangrot J."/>
            <person name="Rosling A."/>
        </authorList>
    </citation>
    <scope>NUCLEOTIDE SEQUENCE</scope>
    <source>
        <strain evidence="1">CL356</strain>
    </source>
</reference>
<evidence type="ECO:0000313" key="1">
    <source>
        <dbReference type="EMBL" id="CAG8501940.1"/>
    </source>
</evidence>
<keyword evidence="2" id="KW-1185">Reference proteome</keyword>
<dbReference type="Proteomes" id="UP000789525">
    <property type="component" value="Unassembled WGS sequence"/>
</dbReference>
<proteinExistence type="predicted"/>
<sequence>MLLISSASKGDIPQVLLDGHGIPLLHVERVGPSIAYWAPKSRIIETNWNVVKYIMERGENCDYARPFHRLWIMMEESKSPHVFLPSERNQYLIDESDDEFELMQSYGVVPDITFSLLQTLKFLQPKEGSTDSALVQFVLWLEPPVHVADTIAREIGTLSGFYASVGSEKRDTQSLSLEQLL</sequence>
<organism evidence="1 2">
    <name type="scientific">Acaulospora colombiana</name>
    <dbReference type="NCBI Taxonomy" id="27376"/>
    <lineage>
        <taxon>Eukaryota</taxon>
        <taxon>Fungi</taxon>
        <taxon>Fungi incertae sedis</taxon>
        <taxon>Mucoromycota</taxon>
        <taxon>Glomeromycotina</taxon>
        <taxon>Glomeromycetes</taxon>
        <taxon>Diversisporales</taxon>
        <taxon>Acaulosporaceae</taxon>
        <taxon>Acaulospora</taxon>
    </lineage>
</organism>
<protein>
    <submittedName>
        <fullName evidence="1">14005_t:CDS:1</fullName>
    </submittedName>
</protein>
<comment type="caution">
    <text evidence="1">The sequence shown here is derived from an EMBL/GenBank/DDBJ whole genome shotgun (WGS) entry which is preliminary data.</text>
</comment>
<evidence type="ECO:0000313" key="2">
    <source>
        <dbReference type="Proteomes" id="UP000789525"/>
    </source>
</evidence>
<feature type="non-terminal residue" evidence="1">
    <location>
        <position position="181"/>
    </location>
</feature>